<keyword evidence="2" id="KW-1185">Reference proteome</keyword>
<accession>A0ACB8YY24</accession>
<protein>
    <submittedName>
        <fullName evidence="1">Uncharacterized protein</fullName>
    </submittedName>
</protein>
<sequence>MKSTLEEKKPSVLKPNLAISWKYTFRARKSFKTAPRRFCVRGENELEIEALMELGWNLENSFGSGLKILHKKMDPQQPSHQSTMLTRPQEDSEFWPLSGKPYFYVVLTKIHLATKFQMAFPRKLTEKLPAAKVSAKIICRGKVWDLVYIGDQGTKKFENETWEKFVNDNKLALGDVCVFELMEGGLNCGLVVFKVQILRDDFPCELVEKADGNNMNNPIDID</sequence>
<dbReference type="EMBL" id="CM042017">
    <property type="protein sequence ID" value="KAI3690298.1"/>
    <property type="molecule type" value="Genomic_DNA"/>
</dbReference>
<dbReference type="Proteomes" id="UP001055811">
    <property type="component" value="Linkage Group LG09"/>
</dbReference>
<gene>
    <name evidence="1" type="ORF">L2E82_48278</name>
</gene>
<evidence type="ECO:0000313" key="2">
    <source>
        <dbReference type="Proteomes" id="UP001055811"/>
    </source>
</evidence>
<evidence type="ECO:0000313" key="1">
    <source>
        <dbReference type="EMBL" id="KAI3690298.1"/>
    </source>
</evidence>
<name>A0ACB8YY24_CICIN</name>
<proteinExistence type="predicted"/>
<comment type="caution">
    <text evidence="1">The sequence shown here is derived from an EMBL/GenBank/DDBJ whole genome shotgun (WGS) entry which is preliminary data.</text>
</comment>
<organism evidence="1 2">
    <name type="scientific">Cichorium intybus</name>
    <name type="common">Chicory</name>
    <dbReference type="NCBI Taxonomy" id="13427"/>
    <lineage>
        <taxon>Eukaryota</taxon>
        <taxon>Viridiplantae</taxon>
        <taxon>Streptophyta</taxon>
        <taxon>Embryophyta</taxon>
        <taxon>Tracheophyta</taxon>
        <taxon>Spermatophyta</taxon>
        <taxon>Magnoliopsida</taxon>
        <taxon>eudicotyledons</taxon>
        <taxon>Gunneridae</taxon>
        <taxon>Pentapetalae</taxon>
        <taxon>asterids</taxon>
        <taxon>campanulids</taxon>
        <taxon>Asterales</taxon>
        <taxon>Asteraceae</taxon>
        <taxon>Cichorioideae</taxon>
        <taxon>Cichorieae</taxon>
        <taxon>Cichoriinae</taxon>
        <taxon>Cichorium</taxon>
    </lineage>
</organism>
<reference evidence="1 2" key="2">
    <citation type="journal article" date="2022" name="Mol. Ecol. Resour.">
        <title>The genomes of chicory, endive, great burdock and yacon provide insights into Asteraceae paleo-polyploidization history and plant inulin production.</title>
        <authorList>
            <person name="Fan W."/>
            <person name="Wang S."/>
            <person name="Wang H."/>
            <person name="Wang A."/>
            <person name="Jiang F."/>
            <person name="Liu H."/>
            <person name="Zhao H."/>
            <person name="Xu D."/>
            <person name="Zhang Y."/>
        </authorList>
    </citation>
    <scope>NUCLEOTIDE SEQUENCE [LARGE SCALE GENOMIC DNA]</scope>
    <source>
        <strain evidence="2">cv. Punajuju</strain>
        <tissue evidence="1">Leaves</tissue>
    </source>
</reference>
<reference evidence="2" key="1">
    <citation type="journal article" date="2022" name="Mol. Ecol. Resour.">
        <title>The genomes of chicory, endive, great burdock and yacon provide insights into Asteraceae palaeo-polyploidization history and plant inulin production.</title>
        <authorList>
            <person name="Fan W."/>
            <person name="Wang S."/>
            <person name="Wang H."/>
            <person name="Wang A."/>
            <person name="Jiang F."/>
            <person name="Liu H."/>
            <person name="Zhao H."/>
            <person name="Xu D."/>
            <person name="Zhang Y."/>
        </authorList>
    </citation>
    <scope>NUCLEOTIDE SEQUENCE [LARGE SCALE GENOMIC DNA]</scope>
    <source>
        <strain evidence="2">cv. Punajuju</strain>
    </source>
</reference>